<evidence type="ECO:0000313" key="4">
    <source>
        <dbReference type="Proteomes" id="UP000269041"/>
    </source>
</evidence>
<feature type="compositionally biased region" description="Polar residues" evidence="2">
    <location>
        <begin position="217"/>
        <end position="235"/>
    </location>
</feature>
<keyword evidence="1" id="KW-0175">Coiled coil</keyword>
<accession>A0A3R9FQG4</accession>
<protein>
    <submittedName>
        <fullName evidence="3">Uncharacterized protein</fullName>
    </submittedName>
</protein>
<dbReference type="RefSeq" id="WP_125320362.1">
    <property type="nucleotide sequence ID" value="NZ_AP024889.1"/>
</dbReference>
<feature type="region of interest" description="Disordered" evidence="2">
    <location>
        <begin position="204"/>
        <end position="248"/>
    </location>
</feature>
<feature type="region of interest" description="Disordered" evidence="2">
    <location>
        <begin position="1"/>
        <end position="31"/>
    </location>
</feature>
<proteinExistence type="predicted"/>
<reference evidence="3 4" key="1">
    <citation type="submission" date="2018-12" db="EMBL/GenBank/DDBJ databases">
        <title>Genomic taxonomy of the Vibrionaceae family.</title>
        <authorList>
            <person name="Gomez-Gil B."/>
            <person name="Enciso-Ibarra K."/>
        </authorList>
    </citation>
    <scope>NUCLEOTIDE SEQUENCE [LARGE SCALE GENOMIC DNA]</scope>
    <source>
        <strain evidence="3 4">CAIM 594</strain>
    </source>
</reference>
<evidence type="ECO:0000313" key="3">
    <source>
        <dbReference type="EMBL" id="RSD31944.1"/>
    </source>
</evidence>
<feature type="compositionally biased region" description="Basic and acidic residues" evidence="2">
    <location>
        <begin position="22"/>
        <end position="31"/>
    </location>
</feature>
<sequence>MPVGNSIHKAASLSNEGMNRAEPNETKRSLSDQIKNIEQKALSQYDTLKSEKKSTFSWLKDLKSISQKHGDNSIVRFKNGQFKYGESSSRLKRLFNIDKTRIKSERQEAANHLSKLTSAKEESVTSKGLTNAIEKHLGTLEHKLETSLDKLDDLEQQLDSVKNEHLKAINEQWDRMPLPQDDSKTKKVKFGDVSFAPQVSSKANLTQKIAPKKQVKEGSTTHAKANQSNQVQAKTSPEDSKRTLLATKSRLESQIRSFLEDEKNGARAARPLQDKLEEVKAKIELAKL</sequence>
<gene>
    <name evidence="3" type="ORF">EJA03_06150</name>
</gene>
<dbReference type="EMBL" id="RSFA01000019">
    <property type="protein sequence ID" value="RSD31944.1"/>
    <property type="molecule type" value="Genomic_DNA"/>
</dbReference>
<comment type="caution">
    <text evidence="3">The sequence shown here is derived from an EMBL/GenBank/DDBJ whole genome shotgun (WGS) entry which is preliminary data.</text>
</comment>
<dbReference type="Proteomes" id="UP000269041">
    <property type="component" value="Unassembled WGS sequence"/>
</dbReference>
<keyword evidence="4" id="KW-1185">Reference proteome</keyword>
<feature type="coiled-coil region" evidence="1">
    <location>
        <begin position="102"/>
        <end position="171"/>
    </location>
</feature>
<evidence type="ECO:0000256" key="1">
    <source>
        <dbReference type="SAM" id="Coils"/>
    </source>
</evidence>
<dbReference type="AlphaFoldDB" id="A0A3R9FQG4"/>
<organism evidence="3 4">
    <name type="scientific">Vibrio pectenicida</name>
    <dbReference type="NCBI Taxonomy" id="62763"/>
    <lineage>
        <taxon>Bacteria</taxon>
        <taxon>Pseudomonadati</taxon>
        <taxon>Pseudomonadota</taxon>
        <taxon>Gammaproteobacteria</taxon>
        <taxon>Vibrionales</taxon>
        <taxon>Vibrionaceae</taxon>
        <taxon>Vibrio</taxon>
    </lineage>
</organism>
<name>A0A3R9FQG4_9VIBR</name>
<evidence type="ECO:0000256" key="2">
    <source>
        <dbReference type="SAM" id="MobiDB-lite"/>
    </source>
</evidence>